<sequence length="497" mass="55249">MAAELVKILLQFQPDAPELKQKREYDQAARSFVLQLSSISASHWSKGVETQEDVLTILNPSVNTIAYAYVLRYRISALMDKKSVPDLLKPGGTLWDSLVLFFETADPVQLRYVGQEWRRLVEFTEQIARAVGSPSLAIAPIRSAMTRLDPTTGTFTSTHLIFIHLCLETRSYAAAEPILDNYIHTLPSNIPSAVHEGLEYSVPCADVVSSGEYIHQCSGHSERIWLQDVMEYYVLGAMAYLGLKKFKKAQQFLECVLIAPSSNVANGLMLEAYKKWVLVSCLVNGKTAVVPRTANSIAMKQCKSASKAYEALADAYEQLGNLPKLKAQIKIGEEIWAEDGNSGLVAELLNSQMKLYISQLSRTFSAIPVSNIANNVGAGADEIAQYVDQLIKDGQLNARLEETRKPNVGVVLRFFLDPAQGPLAKTEKQQQQALFEQTLRTNLLAEQVRDADYRLNLTKEFLDNLKRTSKRQGPGGDSMDTTWDDGAEAEEDIMTDM</sequence>
<dbReference type="EMBL" id="FP929139">
    <property type="protein sequence ID" value="CBY02194.1"/>
    <property type="molecule type" value="Genomic_DNA"/>
</dbReference>
<feature type="domain" description="PCI" evidence="9">
    <location>
        <begin position="333"/>
        <end position="402"/>
    </location>
</feature>
<name>E5ACJ2_LEPMJ</name>
<keyword evidence="6" id="KW-0736">Signalosome</keyword>
<evidence type="ECO:0000256" key="3">
    <source>
        <dbReference type="ARBA" id="ARBA00007084"/>
    </source>
</evidence>
<evidence type="ECO:0000256" key="8">
    <source>
        <dbReference type="SAM" id="MobiDB-lite"/>
    </source>
</evidence>
<dbReference type="GO" id="GO:0005737">
    <property type="term" value="C:cytoplasm"/>
    <property type="evidence" value="ECO:0007669"/>
    <property type="project" value="UniProtKB-SubCell"/>
</dbReference>
<dbReference type="InterPro" id="IPR055089">
    <property type="entry name" value="COP9_N"/>
</dbReference>
<keyword evidence="12" id="KW-1185">Reference proteome</keyword>
<dbReference type="AlphaFoldDB" id="E5ACJ2"/>
<evidence type="ECO:0000313" key="12">
    <source>
        <dbReference type="Proteomes" id="UP000002668"/>
    </source>
</evidence>
<feature type="region of interest" description="Disordered" evidence="8">
    <location>
        <begin position="467"/>
        <end position="497"/>
    </location>
</feature>
<dbReference type="GO" id="GO:0006511">
    <property type="term" value="P:ubiquitin-dependent protein catabolic process"/>
    <property type="evidence" value="ECO:0007669"/>
    <property type="project" value="TreeGrafter"/>
</dbReference>
<proteinExistence type="inferred from homology"/>
<evidence type="ECO:0000256" key="5">
    <source>
        <dbReference type="ARBA" id="ARBA00022490"/>
    </source>
</evidence>
<dbReference type="InParanoid" id="E5ACJ2"/>
<keyword evidence="7" id="KW-0539">Nucleus</keyword>
<evidence type="ECO:0000259" key="10">
    <source>
        <dbReference type="Pfam" id="PF22788"/>
    </source>
</evidence>
<organism evidence="11 12">
    <name type="scientific">Leptosphaeria maculans (strain JN3 / isolate v23.1.3 / race Av1-4-5-6-7-8)</name>
    <name type="common">Blackleg fungus</name>
    <name type="synonym">Phoma lingam</name>
    <dbReference type="NCBI Taxonomy" id="985895"/>
    <lineage>
        <taxon>Eukaryota</taxon>
        <taxon>Fungi</taxon>
        <taxon>Dikarya</taxon>
        <taxon>Ascomycota</taxon>
        <taxon>Pezizomycotina</taxon>
        <taxon>Dothideomycetes</taxon>
        <taxon>Pleosporomycetidae</taxon>
        <taxon>Pleosporales</taxon>
        <taxon>Pleosporineae</taxon>
        <taxon>Leptosphaeriaceae</taxon>
        <taxon>Plenodomus</taxon>
        <taxon>Plenodomus lingam/Leptosphaeria maculans species complex</taxon>
    </lineage>
</organism>
<evidence type="ECO:0000256" key="1">
    <source>
        <dbReference type="ARBA" id="ARBA00004123"/>
    </source>
</evidence>
<dbReference type="STRING" id="985895.E5ACJ2"/>
<evidence type="ECO:0000256" key="7">
    <source>
        <dbReference type="ARBA" id="ARBA00023242"/>
    </source>
</evidence>
<dbReference type="InterPro" id="IPR050756">
    <property type="entry name" value="CSN3"/>
</dbReference>
<dbReference type="Pfam" id="PF01399">
    <property type="entry name" value="PCI"/>
    <property type="match status" value="1"/>
</dbReference>
<protein>
    <recommendedName>
        <fullName evidence="4">COP9 signalosome complex subunit 3</fullName>
    </recommendedName>
</protein>
<dbReference type="InterPro" id="IPR000717">
    <property type="entry name" value="PCI_dom"/>
</dbReference>
<dbReference type="GeneID" id="13286511"/>
<dbReference type="HOGENOM" id="CLU_028825_1_1_1"/>
<dbReference type="PANTHER" id="PTHR10758">
    <property type="entry name" value="26S PROTEASOME NON-ATPASE REGULATORY SUBUNIT 3/COP9 SIGNALOSOME COMPLEX SUBUNIT 3"/>
    <property type="match status" value="1"/>
</dbReference>
<feature type="domain" description="COP9 signalosome complex subunit 3 N-terminal helical repeats" evidence="10">
    <location>
        <begin position="42"/>
        <end position="296"/>
    </location>
</feature>
<dbReference type="RefSeq" id="XP_003845673.1">
    <property type="nucleotide sequence ID" value="XM_003845625.1"/>
</dbReference>
<dbReference type="Proteomes" id="UP000002668">
    <property type="component" value="Genome"/>
</dbReference>
<accession>E5ACJ2</accession>
<dbReference type="VEuPathDB" id="FungiDB:LEMA_P009810.1"/>
<dbReference type="SUPFAM" id="SSF48452">
    <property type="entry name" value="TPR-like"/>
    <property type="match status" value="1"/>
</dbReference>
<dbReference type="PANTHER" id="PTHR10758:SF1">
    <property type="entry name" value="COP9 SIGNALOSOME COMPLEX SUBUNIT 3"/>
    <property type="match status" value="1"/>
</dbReference>
<evidence type="ECO:0000259" key="9">
    <source>
        <dbReference type="Pfam" id="PF01399"/>
    </source>
</evidence>
<keyword evidence="5" id="KW-0963">Cytoplasm</keyword>
<dbReference type="InterPro" id="IPR011990">
    <property type="entry name" value="TPR-like_helical_dom_sf"/>
</dbReference>
<reference evidence="12" key="1">
    <citation type="journal article" date="2011" name="Nat. Commun.">
        <title>Effector diversification within compartments of the Leptosphaeria maculans genome affected by Repeat-Induced Point mutations.</title>
        <authorList>
            <person name="Rouxel T."/>
            <person name="Grandaubert J."/>
            <person name="Hane J.K."/>
            <person name="Hoede C."/>
            <person name="van de Wouw A.P."/>
            <person name="Couloux A."/>
            <person name="Dominguez V."/>
            <person name="Anthouard V."/>
            <person name="Bally P."/>
            <person name="Bourras S."/>
            <person name="Cozijnsen A.J."/>
            <person name="Ciuffetti L.M."/>
            <person name="Degrave A."/>
            <person name="Dilmaghani A."/>
            <person name="Duret L."/>
            <person name="Fudal I."/>
            <person name="Goodwin S.B."/>
            <person name="Gout L."/>
            <person name="Glaser N."/>
            <person name="Linglin J."/>
            <person name="Kema G.H.J."/>
            <person name="Lapalu N."/>
            <person name="Lawrence C.B."/>
            <person name="May K."/>
            <person name="Meyer M."/>
            <person name="Ollivier B."/>
            <person name="Poulain J."/>
            <person name="Schoch C.L."/>
            <person name="Simon A."/>
            <person name="Spatafora J.W."/>
            <person name="Stachowiak A."/>
            <person name="Turgeon B.G."/>
            <person name="Tyler B.M."/>
            <person name="Vincent D."/>
            <person name="Weissenbach J."/>
            <person name="Amselem J."/>
            <person name="Quesneville H."/>
            <person name="Oliver R.P."/>
            <person name="Wincker P."/>
            <person name="Balesdent M.-H."/>
            <person name="Howlett B.J."/>
        </authorList>
    </citation>
    <scope>NUCLEOTIDE SEQUENCE [LARGE SCALE GENOMIC DNA]</scope>
    <source>
        <strain evidence="12">JN3 / isolate v23.1.3 / race Av1-4-5-6-7-8</strain>
    </source>
</reference>
<evidence type="ECO:0000256" key="4">
    <source>
        <dbReference type="ARBA" id="ARBA00014878"/>
    </source>
</evidence>
<evidence type="ECO:0000313" key="11">
    <source>
        <dbReference type="EMBL" id="CBY02194.1"/>
    </source>
</evidence>
<comment type="subcellular location">
    <subcellularLocation>
        <location evidence="2">Cytoplasm</location>
    </subcellularLocation>
    <subcellularLocation>
        <location evidence="1">Nucleus</location>
    </subcellularLocation>
</comment>
<comment type="similarity">
    <text evidence="3">Belongs to the CSN3 family.</text>
</comment>
<dbReference type="eggNOG" id="KOG2582">
    <property type="taxonomic scope" value="Eukaryota"/>
</dbReference>
<dbReference type="OrthoDB" id="29061at2759"/>
<dbReference type="OMA" id="NHYHDLV"/>
<gene>
    <name evidence="11" type="ORF">LEMA_P009810.1</name>
</gene>
<evidence type="ECO:0000256" key="2">
    <source>
        <dbReference type="ARBA" id="ARBA00004496"/>
    </source>
</evidence>
<evidence type="ECO:0000256" key="6">
    <source>
        <dbReference type="ARBA" id="ARBA00022790"/>
    </source>
</evidence>
<dbReference type="GO" id="GO:0008180">
    <property type="term" value="C:COP9 signalosome"/>
    <property type="evidence" value="ECO:0007669"/>
    <property type="project" value="UniProtKB-KW"/>
</dbReference>
<feature type="compositionally biased region" description="Acidic residues" evidence="8">
    <location>
        <begin position="482"/>
        <end position="497"/>
    </location>
</feature>
<dbReference type="Pfam" id="PF22788">
    <property type="entry name" value="COP9_hel_rpt"/>
    <property type="match status" value="1"/>
</dbReference>